<dbReference type="PANTHER" id="PTHR33710:SF71">
    <property type="entry name" value="ENDONUCLEASE_EXONUCLEASE_PHOSPHATASE DOMAIN-CONTAINING PROTEIN"/>
    <property type="match status" value="1"/>
</dbReference>
<dbReference type="EMBL" id="LRBV02000005">
    <property type="status" value="NOT_ANNOTATED_CDS"/>
    <property type="molecule type" value="Genomic_DNA"/>
</dbReference>
<dbReference type="SUPFAM" id="SSF56219">
    <property type="entry name" value="DNase I-like"/>
    <property type="match status" value="1"/>
</dbReference>
<evidence type="ECO:0000313" key="2">
    <source>
        <dbReference type="Proteomes" id="UP000594261"/>
    </source>
</evidence>
<sequence length="819" mass="92273">MCKAEFASKKIPCPGHSLRSVIIPGGKAQNGWKVFGLELRKMLELDQYALGCSGQVSATEENVRVSSLSDFCRDIEGSGEKIPIENRKRFPLSFSSNSKSNENGKGSDVRRSCWIGSVLIVEVDEDWDSTKGGVKIFKWVARASIELGKCKLGLGPNQLLAQQTFSTSSLGPSTTSPNSFELEECSKDSIGPCFSALGVEKVARCIVMPQKDCDEAEKARESLSVSSTSVVTPTQVVTHYLKKPQKKVESVISDRICAFGFKLMNGGLVSTVLWLSNLILLSRLVSPSFSDLLMGLLRVGLSSLVDMGGEANAMFHVDSLSLLGVFFLANMRGSKVLSFEAKLNIFGWVKHRILGFSKLDGLSMSRHEKLCIALLQRLESEMEAANVLHREETKIARMDRQMVCSLWSCLCVDWVALEVDQTTGGVLIMWDKRALEKMEAMLVDIQQYWRIPWCCFGDFNIVRFPSECLGGTLLTLAMERFSEFIEDLNLIDLPLEGGSYTWSSGTDQPSMSKIDRALITHDWEEHYLDVIQRILTRLILDHSPILLEARGMVRAKSPFRFGNMWLKTDREFGNIDRQKKQLLEELKILDAKEEELGFTDGDKFYRVDLRPQAVIGLKVNVQKSEMVPKGEVDDVHALAEILGCRVGTLPMSYLGMPLGASHNSPSIWNLILEKIELKLGAEDRRIWDVRFIQKFNDWEMDEGLHFLHILGANTPMDVGDRTRWKLKSNGNFDIRSYYNKLRDSPSVVFPWKGIWRVKINSRFAFWLVELVGEAFISDMEFSSVVHTMMFLEGTELADFEDLDSFGDQIFASFSETLFD</sequence>
<evidence type="ECO:0000313" key="1">
    <source>
        <dbReference type="EnsemblPlants" id="QL05p018087:mrna"/>
    </source>
</evidence>
<reference evidence="1" key="2">
    <citation type="submission" date="2021-01" db="UniProtKB">
        <authorList>
            <consortium name="EnsemblPlants"/>
        </authorList>
    </citation>
    <scope>IDENTIFICATION</scope>
</reference>
<protein>
    <submittedName>
        <fullName evidence="1">Uncharacterized protein</fullName>
    </submittedName>
</protein>
<organism evidence="1 2">
    <name type="scientific">Quercus lobata</name>
    <name type="common">Valley oak</name>
    <dbReference type="NCBI Taxonomy" id="97700"/>
    <lineage>
        <taxon>Eukaryota</taxon>
        <taxon>Viridiplantae</taxon>
        <taxon>Streptophyta</taxon>
        <taxon>Embryophyta</taxon>
        <taxon>Tracheophyta</taxon>
        <taxon>Spermatophyta</taxon>
        <taxon>Magnoliopsida</taxon>
        <taxon>eudicotyledons</taxon>
        <taxon>Gunneridae</taxon>
        <taxon>Pentapetalae</taxon>
        <taxon>rosids</taxon>
        <taxon>fabids</taxon>
        <taxon>Fagales</taxon>
        <taxon>Fagaceae</taxon>
        <taxon>Quercus</taxon>
    </lineage>
</organism>
<dbReference type="InterPro" id="IPR036691">
    <property type="entry name" value="Endo/exonu/phosph_ase_sf"/>
</dbReference>
<dbReference type="Proteomes" id="UP000594261">
    <property type="component" value="Chromosome 5"/>
</dbReference>
<proteinExistence type="predicted"/>
<dbReference type="Gramene" id="QL05p018087:mrna">
    <property type="protein sequence ID" value="QL05p018087:mrna"/>
    <property type="gene ID" value="QL05p018087"/>
</dbReference>
<name>A0A7N2LL09_QUELO</name>
<dbReference type="AlphaFoldDB" id="A0A7N2LL09"/>
<keyword evidence="2" id="KW-1185">Reference proteome</keyword>
<dbReference type="Gene3D" id="3.60.10.10">
    <property type="entry name" value="Endonuclease/exonuclease/phosphatase"/>
    <property type="match status" value="1"/>
</dbReference>
<dbReference type="InParanoid" id="A0A7N2LL09"/>
<dbReference type="PANTHER" id="PTHR33710">
    <property type="entry name" value="BNAC02G09200D PROTEIN"/>
    <property type="match status" value="1"/>
</dbReference>
<accession>A0A7N2LL09</accession>
<reference evidence="1 2" key="1">
    <citation type="journal article" date="2016" name="G3 (Bethesda)">
        <title>First Draft Assembly and Annotation of the Genome of a California Endemic Oak Quercus lobata Nee (Fagaceae).</title>
        <authorList>
            <person name="Sork V.L."/>
            <person name="Fitz-Gibbon S.T."/>
            <person name="Puiu D."/>
            <person name="Crepeau M."/>
            <person name="Gugger P.F."/>
            <person name="Sherman R."/>
            <person name="Stevens K."/>
            <person name="Langley C.H."/>
            <person name="Pellegrini M."/>
            <person name="Salzberg S.L."/>
        </authorList>
    </citation>
    <scope>NUCLEOTIDE SEQUENCE [LARGE SCALE GENOMIC DNA]</scope>
    <source>
        <strain evidence="1 2">cv. SW786</strain>
    </source>
</reference>
<dbReference type="EnsemblPlants" id="QL05p018087:mrna">
    <property type="protein sequence ID" value="QL05p018087:mrna"/>
    <property type="gene ID" value="QL05p018087"/>
</dbReference>